<comment type="caution">
    <text evidence="1">The sequence shown here is derived from an EMBL/GenBank/DDBJ whole genome shotgun (WGS) entry which is preliminary data.</text>
</comment>
<dbReference type="AlphaFoldDB" id="A0A7X3MIX7"/>
<name>A0A7X3MIX7_9FIRM</name>
<gene>
    <name evidence="1" type="ORF">GN277_17875</name>
</gene>
<keyword evidence="2" id="KW-1185">Reference proteome</keyword>
<evidence type="ECO:0000313" key="1">
    <source>
        <dbReference type="EMBL" id="MXP77174.1"/>
    </source>
</evidence>
<proteinExistence type="predicted"/>
<dbReference type="RefSeq" id="WP_159752286.1">
    <property type="nucleotide sequence ID" value="NZ_WUQX01000001.1"/>
</dbReference>
<dbReference type="Proteomes" id="UP000460412">
    <property type="component" value="Unassembled WGS sequence"/>
</dbReference>
<organism evidence="1 2">
    <name type="scientific">Sporofaciens musculi</name>
    <dbReference type="NCBI Taxonomy" id="2681861"/>
    <lineage>
        <taxon>Bacteria</taxon>
        <taxon>Bacillati</taxon>
        <taxon>Bacillota</taxon>
        <taxon>Clostridia</taxon>
        <taxon>Lachnospirales</taxon>
        <taxon>Lachnospiraceae</taxon>
        <taxon>Sporofaciens</taxon>
    </lineage>
</organism>
<reference evidence="1 2" key="1">
    <citation type="submission" date="2019-12" db="EMBL/GenBank/DDBJ databases">
        <title>Sporaefaciens musculi gen. nov., sp. nov., a novel bacterium isolated from the caecum of an obese mouse.</title>
        <authorList>
            <person name="Rasmussen T.S."/>
            <person name="Streidl T."/>
            <person name="Hitch T.C.A."/>
            <person name="Wortmann E."/>
            <person name="Deptula P."/>
            <person name="Hansen M."/>
            <person name="Nielsen D.S."/>
            <person name="Clavel T."/>
            <person name="Vogensen F.K."/>
        </authorList>
    </citation>
    <scope>NUCLEOTIDE SEQUENCE [LARGE SCALE GENOMIC DNA]</scope>
    <source>
        <strain evidence="1 2">WCA-9-b2</strain>
    </source>
</reference>
<evidence type="ECO:0000313" key="2">
    <source>
        <dbReference type="Proteomes" id="UP000460412"/>
    </source>
</evidence>
<dbReference type="EMBL" id="WUQX01000001">
    <property type="protein sequence ID" value="MXP77174.1"/>
    <property type="molecule type" value="Genomic_DNA"/>
</dbReference>
<protein>
    <submittedName>
        <fullName evidence="1">Uncharacterized protein</fullName>
    </submittedName>
</protein>
<sequence>MMNTTEATETREVTVKELVAAFKGKYVNISPSDHYGISINMQKATLELEEDDCSELYLVSRDEENRVTASICIDEDSIENIEKYDGTYTLNLLSV</sequence>
<accession>A0A7X3MIX7</accession>